<feature type="compositionally biased region" description="Basic and acidic residues" evidence="1">
    <location>
        <begin position="1"/>
        <end position="33"/>
    </location>
</feature>
<sequence length="84" mass="9584">ENWIRKLEKKENREKKQRRGKTENLQPKHDHSHLGVGFHNSPRLGVSHTKTKIQAPKSMCPTQSLGVDSSKSAKLSSPKSRRET</sequence>
<comment type="caution">
    <text evidence="2">The sequence shown here is derived from an EMBL/GenBank/DDBJ whole genome shotgun (WGS) entry which is preliminary data.</text>
</comment>
<accession>A0ABU6TVA0</accession>
<feature type="compositionally biased region" description="Low complexity" evidence="1">
    <location>
        <begin position="69"/>
        <end position="78"/>
    </location>
</feature>
<reference evidence="2 3" key="1">
    <citation type="journal article" date="2023" name="Plants (Basel)">
        <title>Bridging the Gap: Combining Genomics and Transcriptomics Approaches to Understand Stylosanthes scabra, an Orphan Legume from the Brazilian Caatinga.</title>
        <authorList>
            <person name="Ferreira-Neto J.R.C."/>
            <person name="da Silva M.D."/>
            <person name="Binneck E."/>
            <person name="de Melo N.F."/>
            <person name="da Silva R.H."/>
            <person name="de Melo A.L.T.M."/>
            <person name="Pandolfi V."/>
            <person name="Bustamante F.O."/>
            <person name="Brasileiro-Vidal A.C."/>
            <person name="Benko-Iseppon A.M."/>
        </authorList>
    </citation>
    <scope>NUCLEOTIDE SEQUENCE [LARGE SCALE GENOMIC DNA]</scope>
    <source>
        <tissue evidence="2">Leaves</tissue>
    </source>
</reference>
<feature type="region of interest" description="Disordered" evidence="1">
    <location>
        <begin position="1"/>
        <end position="84"/>
    </location>
</feature>
<evidence type="ECO:0000313" key="3">
    <source>
        <dbReference type="Proteomes" id="UP001341840"/>
    </source>
</evidence>
<name>A0ABU6TVA0_9FABA</name>
<proteinExistence type="predicted"/>
<gene>
    <name evidence="2" type="ORF">PIB30_091671</name>
</gene>
<keyword evidence="3" id="KW-1185">Reference proteome</keyword>
<dbReference type="EMBL" id="JASCZI010092466">
    <property type="protein sequence ID" value="MED6152397.1"/>
    <property type="molecule type" value="Genomic_DNA"/>
</dbReference>
<evidence type="ECO:0000256" key="1">
    <source>
        <dbReference type="SAM" id="MobiDB-lite"/>
    </source>
</evidence>
<feature type="non-terminal residue" evidence="2">
    <location>
        <position position="1"/>
    </location>
</feature>
<protein>
    <submittedName>
        <fullName evidence="2">Uncharacterized protein</fullName>
    </submittedName>
</protein>
<evidence type="ECO:0000313" key="2">
    <source>
        <dbReference type="EMBL" id="MED6152397.1"/>
    </source>
</evidence>
<organism evidence="2 3">
    <name type="scientific">Stylosanthes scabra</name>
    <dbReference type="NCBI Taxonomy" id="79078"/>
    <lineage>
        <taxon>Eukaryota</taxon>
        <taxon>Viridiplantae</taxon>
        <taxon>Streptophyta</taxon>
        <taxon>Embryophyta</taxon>
        <taxon>Tracheophyta</taxon>
        <taxon>Spermatophyta</taxon>
        <taxon>Magnoliopsida</taxon>
        <taxon>eudicotyledons</taxon>
        <taxon>Gunneridae</taxon>
        <taxon>Pentapetalae</taxon>
        <taxon>rosids</taxon>
        <taxon>fabids</taxon>
        <taxon>Fabales</taxon>
        <taxon>Fabaceae</taxon>
        <taxon>Papilionoideae</taxon>
        <taxon>50 kb inversion clade</taxon>
        <taxon>dalbergioids sensu lato</taxon>
        <taxon>Dalbergieae</taxon>
        <taxon>Pterocarpus clade</taxon>
        <taxon>Stylosanthes</taxon>
    </lineage>
</organism>
<dbReference type="Proteomes" id="UP001341840">
    <property type="component" value="Unassembled WGS sequence"/>
</dbReference>